<evidence type="ECO:0000313" key="2">
    <source>
        <dbReference type="EMBL" id="KAK6188396.1"/>
    </source>
</evidence>
<dbReference type="InterPro" id="IPR036188">
    <property type="entry name" value="FAD/NAD-bd_sf"/>
</dbReference>
<dbReference type="Pfam" id="PF01266">
    <property type="entry name" value="DAO"/>
    <property type="match status" value="1"/>
</dbReference>
<keyword evidence="3" id="KW-1185">Reference proteome</keyword>
<dbReference type="Gene3D" id="3.50.50.60">
    <property type="entry name" value="FAD/NAD(P)-binding domain"/>
    <property type="match status" value="1"/>
</dbReference>
<gene>
    <name evidence="2" type="ORF">SNE40_004577</name>
</gene>
<comment type="caution">
    <text evidence="2">The sequence shown here is derived from an EMBL/GenBank/DDBJ whole genome shotgun (WGS) entry which is preliminary data.</text>
</comment>
<accession>A0AAN8Q154</accession>
<dbReference type="EMBL" id="JAZGQO010000003">
    <property type="protein sequence ID" value="KAK6188396.1"/>
    <property type="molecule type" value="Genomic_DNA"/>
</dbReference>
<feature type="domain" description="FAD dependent oxidoreductase" evidence="1">
    <location>
        <begin position="6"/>
        <end position="354"/>
    </location>
</feature>
<dbReference type="Gene3D" id="3.30.9.10">
    <property type="entry name" value="D-Amino Acid Oxidase, subunit A, domain 2"/>
    <property type="match status" value="1"/>
</dbReference>
<dbReference type="Proteomes" id="UP001347796">
    <property type="component" value="Unassembled WGS sequence"/>
</dbReference>
<dbReference type="InterPro" id="IPR052745">
    <property type="entry name" value="G3P_Oxidase/Oxidoreductase"/>
</dbReference>
<dbReference type="AlphaFoldDB" id="A0AAN8Q154"/>
<dbReference type="InterPro" id="IPR006076">
    <property type="entry name" value="FAD-dep_OxRdtase"/>
</dbReference>
<dbReference type="SUPFAM" id="SSF54373">
    <property type="entry name" value="FAD-linked reductases, C-terminal domain"/>
    <property type="match status" value="1"/>
</dbReference>
<evidence type="ECO:0000313" key="3">
    <source>
        <dbReference type="Proteomes" id="UP001347796"/>
    </source>
</evidence>
<protein>
    <recommendedName>
        <fullName evidence="1">FAD dependent oxidoreductase domain-containing protein</fullName>
    </recommendedName>
</protein>
<proteinExistence type="predicted"/>
<name>A0AAN8Q154_PATCE</name>
<reference evidence="2 3" key="1">
    <citation type="submission" date="2024-01" db="EMBL/GenBank/DDBJ databases">
        <title>The genome of the rayed Mediterranean limpet Patella caerulea (Linnaeus, 1758).</title>
        <authorList>
            <person name="Anh-Thu Weber A."/>
            <person name="Halstead-Nussloch G."/>
        </authorList>
    </citation>
    <scope>NUCLEOTIDE SEQUENCE [LARGE SCALE GENOMIC DNA]</scope>
    <source>
        <strain evidence="2">AATW-2023a</strain>
        <tissue evidence="2">Whole specimen</tissue>
    </source>
</reference>
<dbReference type="PANTHER" id="PTHR42720:SF1">
    <property type="entry name" value="GLYCEROL 3-PHOSPHATE OXIDASE"/>
    <property type="match status" value="1"/>
</dbReference>
<evidence type="ECO:0000259" key="1">
    <source>
        <dbReference type="Pfam" id="PF01266"/>
    </source>
</evidence>
<dbReference type="PANTHER" id="PTHR42720">
    <property type="entry name" value="GLYCEROL-3-PHOSPHATE DEHYDROGENASE"/>
    <property type="match status" value="1"/>
</dbReference>
<organism evidence="2 3">
    <name type="scientific">Patella caerulea</name>
    <name type="common">Rayed Mediterranean limpet</name>
    <dbReference type="NCBI Taxonomy" id="87958"/>
    <lineage>
        <taxon>Eukaryota</taxon>
        <taxon>Metazoa</taxon>
        <taxon>Spiralia</taxon>
        <taxon>Lophotrochozoa</taxon>
        <taxon>Mollusca</taxon>
        <taxon>Gastropoda</taxon>
        <taxon>Patellogastropoda</taxon>
        <taxon>Patelloidea</taxon>
        <taxon>Patellidae</taxon>
        <taxon>Patella</taxon>
    </lineage>
</organism>
<dbReference type="SUPFAM" id="SSF51905">
    <property type="entry name" value="FAD/NAD(P)-binding domain"/>
    <property type="match status" value="1"/>
</dbReference>
<sequence>MADDLDVIIIGGGVVGCATLFELTNNGYKCLLLDKNKDVLSEASSGNSGMLHTGFDAELHSIELYCIKMCQKKVFPLLKNLGLPYKQIGATMVAWTQQQKVKLDGVYKGSIEKGIDEIFQLSASDVYQREGHLNSGLVGGLWIPKETVLDPWLFPLALLQHSIDGIGMVKTGCEVFGFSHLNNNSCELQTSHGPITAKAVVNCSGLHGDLVDKMAGCQSYSIYPRKGQFTVYGKNTAHLINSSILPVPTEKTKGVIVFKTVYGNVIVGPTAEETESRSVPPDIDSVITRRLFTHTKKTVPELSQYLPLGHYTGLRPATQYKDYQIKAYRDRNWISVGGIRSTGLSGCLGIASMVKSELCTSLNTEPSYGPVTSIDQMEWSFKGNNSVQMNQNVYDFTHPITKYGTQYRSAL</sequence>